<evidence type="ECO:0000256" key="1">
    <source>
        <dbReference type="ARBA" id="ARBA00022729"/>
    </source>
</evidence>
<dbReference type="Proteomes" id="UP001159363">
    <property type="component" value="Chromosome X"/>
</dbReference>
<dbReference type="InterPro" id="IPR052444">
    <property type="entry name" value="Spz/Toll_ligand-like"/>
</dbReference>
<protein>
    <recommendedName>
        <fullName evidence="5">Spaetzle domain-containing protein</fullName>
    </recommendedName>
</protein>
<reference evidence="6 7" key="1">
    <citation type="submission" date="2023-02" db="EMBL/GenBank/DDBJ databases">
        <title>LHISI_Scaffold_Assembly.</title>
        <authorList>
            <person name="Stuart O.P."/>
            <person name="Cleave R."/>
            <person name="Magrath M.J.L."/>
            <person name="Mikheyev A.S."/>
        </authorList>
    </citation>
    <scope>NUCLEOTIDE SEQUENCE [LARGE SCALE GENOMIC DNA]</scope>
    <source>
        <strain evidence="6">Daus_M_001</strain>
        <tissue evidence="6">Leg muscle</tissue>
    </source>
</reference>
<dbReference type="PANTHER" id="PTHR23199">
    <property type="entry name" value="NEUROTROPHIN 1-RELATED"/>
    <property type="match status" value="1"/>
</dbReference>
<dbReference type="Gene3D" id="2.10.90.10">
    <property type="entry name" value="Cystine-knot cytokines"/>
    <property type="match status" value="1"/>
</dbReference>
<evidence type="ECO:0000313" key="6">
    <source>
        <dbReference type="EMBL" id="KAJ8886917.1"/>
    </source>
</evidence>
<dbReference type="EMBL" id="JARBHB010000004">
    <property type="protein sequence ID" value="KAJ8886917.1"/>
    <property type="molecule type" value="Genomic_DNA"/>
</dbReference>
<dbReference type="Pfam" id="PF16077">
    <property type="entry name" value="Spaetzle"/>
    <property type="match status" value="1"/>
</dbReference>
<dbReference type="InterPro" id="IPR032104">
    <property type="entry name" value="Spaetzle"/>
</dbReference>
<evidence type="ECO:0000259" key="5">
    <source>
        <dbReference type="Pfam" id="PF16077"/>
    </source>
</evidence>
<feature type="compositionally biased region" description="Basic residues" evidence="4">
    <location>
        <begin position="20"/>
        <end position="33"/>
    </location>
</feature>
<feature type="domain" description="Spaetzle" evidence="5">
    <location>
        <begin position="42"/>
        <end position="85"/>
    </location>
</feature>
<keyword evidence="2" id="KW-1015">Disulfide bond</keyword>
<sequence length="86" mass="9721">MFYYRYARSSSKTEGNSGGNKKRNLSGGRKKRQAAASSNQNTLCPTRTDFIMPRAAMNNKGNWMYVVNLNEVDDRYTQLVGTETCV</sequence>
<feature type="region of interest" description="Disordered" evidence="4">
    <location>
        <begin position="1"/>
        <end position="43"/>
    </location>
</feature>
<keyword evidence="7" id="KW-1185">Reference proteome</keyword>
<evidence type="ECO:0000256" key="2">
    <source>
        <dbReference type="ARBA" id="ARBA00023157"/>
    </source>
</evidence>
<keyword evidence="1" id="KW-0732">Signal</keyword>
<accession>A0ABQ9HRE0</accession>
<dbReference type="InterPro" id="IPR029034">
    <property type="entry name" value="Cystine-knot_cytokine"/>
</dbReference>
<gene>
    <name evidence="6" type="ORF">PR048_013131</name>
</gene>
<dbReference type="PANTHER" id="PTHR23199:SF16">
    <property type="entry name" value="PROTEIN SPAETZLE 5"/>
    <property type="match status" value="1"/>
</dbReference>
<evidence type="ECO:0000256" key="3">
    <source>
        <dbReference type="ARBA" id="ARBA00023180"/>
    </source>
</evidence>
<dbReference type="SUPFAM" id="SSF57501">
    <property type="entry name" value="Cystine-knot cytokines"/>
    <property type="match status" value="1"/>
</dbReference>
<evidence type="ECO:0000313" key="7">
    <source>
        <dbReference type="Proteomes" id="UP001159363"/>
    </source>
</evidence>
<evidence type="ECO:0000256" key="4">
    <source>
        <dbReference type="SAM" id="MobiDB-lite"/>
    </source>
</evidence>
<proteinExistence type="predicted"/>
<name>A0ABQ9HRE0_9NEOP</name>
<keyword evidence="3" id="KW-0325">Glycoprotein</keyword>
<comment type="caution">
    <text evidence="6">The sequence shown here is derived from an EMBL/GenBank/DDBJ whole genome shotgun (WGS) entry which is preliminary data.</text>
</comment>
<organism evidence="6 7">
    <name type="scientific">Dryococelus australis</name>
    <dbReference type="NCBI Taxonomy" id="614101"/>
    <lineage>
        <taxon>Eukaryota</taxon>
        <taxon>Metazoa</taxon>
        <taxon>Ecdysozoa</taxon>
        <taxon>Arthropoda</taxon>
        <taxon>Hexapoda</taxon>
        <taxon>Insecta</taxon>
        <taxon>Pterygota</taxon>
        <taxon>Neoptera</taxon>
        <taxon>Polyneoptera</taxon>
        <taxon>Phasmatodea</taxon>
        <taxon>Verophasmatodea</taxon>
        <taxon>Anareolatae</taxon>
        <taxon>Phasmatidae</taxon>
        <taxon>Eurycanthinae</taxon>
        <taxon>Dryococelus</taxon>
    </lineage>
</organism>